<dbReference type="EMBL" id="JARBWL010000001">
    <property type="protein sequence ID" value="MDI2590194.1"/>
    <property type="molecule type" value="Genomic_DNA"/>
</dbReference>
<evidence type="ECO:0000313" key="2">
    <source>
        <dbReference type="Proteomes" id="UP001159100"/>
    </source>
</evidence>
<evidence type="ECO:0000313" key="1">
    <source>
        <dbReference type="EMBL" id="MDI2590194.1"/>
    </source>
</evidence>
<protein>
    <submittedName>
        <fullName evidence="1">Uncharacterized protein</fullName>
    </submittedName>
</protein>
<proteinExistence type="predicted"/>
<reference evidence="1 2" key="1">
    <citation type="submission" date="2023-02" db="EMBL/GenBank/DDBJ databases">
        <title>Pseudomonas chrutzelriedensis sp. nov., a potently antifungal strain isolated from moss.</title>
        <authorList>
            <person name="Schnyder A."/>
            <person name="Kalawong R."/>
            <person name="Eberl L."/>
            <person name="Agnoli K."/>
        </authorList>
    </citation>
    <scope>NUCLEOTIDE SEQUENCE [LARGE SCALE GENOMIC DNA]</scope>
    <source>
        <strain evidence="1 2">681</strain>
    </source>
</reference>
<accession>A0ABT6QH41</accession>
<organism evidence="1 2">
    <name type="scientific">Pseudomonas fungipugnans</name>
    <dbReference type="NCBI Taxonomy" id="3024217"/>
    <lineage>
        <taxon>Bacteria</taxon>
        <taxon>Pseudomonadati</taxon>
        <taxon>Pseudomonadota</taxon>
        <taxon>Gammaproteobacteria</taxon>
        <taxon>Pseudomonadales</taxon>
        <taxon>Pseudomonadaceae</taxon>
        <taxon>Pseudomonas</taxon>
    </lineage>
</organism>
<dbReference type="RefSeq" id="WP_282314909.1">
    <property type="nucleotide sequence ID" value="NZ_JARBWL010000001.1"/>
</dbReference>
<keyword evidence="2" id="KW-1185">Reference proteome</keyword>
<name>A0ABT6QH41_9PSED</name>
<sequence length="69" mass="7535">MTQKSPANGRDSNHFDVIILGSGMSGTQMGAILAKKTVSRADHRGVVAPAVHDRRIVDSRDVSYEPHHR</sequence>
<gene>
    <name evidence="1" type="ORF">POF45_01950</name>
</gene>
<comment type="caution">
    <text evidence="1">The sequence shown here is derived from an EMBL/GenBank/DDBJ whole genome shotgun (WGS) entry which is preliminary data.</text>
</comment>
<dbReference type="Proteomes" id="UP001159100">
    <property type="component" value="Unassembled WGS sequence"/>
</dbReference>